<reference evidence="3" key="1">
    <citation type="submission" date="2015-07" db="EMBL/GenBank/DDBJ databases">
        <title>Draft genome sequence of Acetobacterium bakii DSM 8293, a potential psychrophilic chemical producer through syngas fermentation.</title>
        <authorList>
            <person name="Song Y."/>
            <person name="Hwang S."/>
            <person name="Cho B.-K."/>
        </authorList>
    </citation>
    <scope>NUCLEOTIDE SEQUENCE [LARGE SCALE GENOMIC DNA]</scope>
    <source>
        <strain evidence="3">DSM 8239</strain>
    </source>
</reference>
<evidence type="ECO:0000313" key="2">
    <source>
        <dbReference type="EMBL" id="KNZ41254.1"/>
    </source>
</evidence>
<feature type="transmembrane region" description="Helical" evidence="1">
    <location>
        <begin position="20"/>
        <end position="39"/>
    </location>
</feature>
<dbReference type="OrthoDB" id="1738593at2"/>
<feature type="transmembrane region" description="Helical" evidence="1">
    <location>
        <begin position="157"/>
        <end position="180"/>
    </location>
</feature>
<dbReference type="AlphaFoldDB" id="A0A0L6TYA3"/>
<dbReference type="EMBL" id="LGYO01000033">
    <property type="protein sequence ID" value="KNZ41254.1"/>
    <property type="molecule type" value="Genomic_DNA"/>
</dbReference>
<accession>A0A0L6TYA3</accession>
<name>A0A0L6TYA3_9FIRM</name>
<keyword evidence="1" id="KW-1133">Transmembrane helix</keyword>
<feature type="transmembrane region" description="Helical" evidence="1">
    <location>
        <begin position="51"/>
        <end position="73"/>
    </location>
</feature>
<keyword evidence="1" id="KW-0472">Membrane</keyword>
<evidence type="ECO:0008006" key="4">
    <source>
        <dbReference type="Google" id="ProtNLM"/>
    </source>
</evidence>
<feature type="transmembrane region" description="Helical" evidence="1">
    <location>
        <begin position="187"/>
        <end position="209"/>
    </location>
</feature>
<feature type="transmembrane region" description="Helical" evidence="1">
    <location>
        <begin position="237"/>
        <end position="259"/>
    </location>
</feature>
<comment type="caution">
    <text evidence="2">The sequence shown here is derived from an EMBL/GenBank/DDBJ whole genome shotgun (WGS) entry which is preliminary data.</text>
</comment>
<proteinExistence type="predicted"/>
<dbReference type="RefSeq" id="WP_050740857.1">
    <property type="nucleotide sequence ID" value="NZ_LGYO01000033.1"/>
</dbReference>
<evidence type="ECO:0000313" key="3">
    <source>
        <dbReference type="Proteomes" id="UP000036873"/>
    </source>
</evidence>
<keyword evidence="3" id="KW-1185">Reference proteome</keyword>
<protein>
    <recommendedName>
        <fullName evidence="4">ABC transporter permease</fullName>
    </recommendedName>
</protein>
<keyword evidence="1" id="KW-0812">Transmembrane</keyword>
<evidence type="ECO:0000256" key="1">
    <source>
        <dbReference type="SAM" id="Phobius"/>
    </source>
</evidence>
<dbReference type="Proteomes" id="UP000036873">
    <property type="component" value="Unassembled WGS sequence"/>
</dbReference>
<dbReference type="PATRIC" id="fig|52689.4.peg.1993"/>
<feature type="transmembrane region" description="Helical" evidence="1">
    <location>
        <begin position="93"/>
        <end position="116"/>
    </location>
</feature>
<organism evidence="2 3">
    <name type="scientific">Acetobacterium bakii</name>
    <dbReference type="NCBI Taxonomy" id="52689"/>
    <lineage>
        <taxon>Bacteria</taxon>
        <taxon>Bacillati</taxon>
        <taxon>Bacillota</taxon>
        <taxon>Clostridia</taxon>
        <taxon>Eubacteriales</taxon>
        <taxon>Eubacteriaceae</taxon>
        <taxon>Acetobacterium</taxon>
    </lineage>
</organism>
<sequence>MLNLIRADLFKLGKSTAIKILVGITGLSALILTVMAYLIPQGKLDVGMTGIGFMFSDINMMSILGAVLAGTFICGDFDNKTIHDAIAAGSSRMAVIISKAIVFFYGIAILLLPYALATGFALMNGSEFGMDAVALGFLNLLTSGSGNAFAAPDFLKMLMVMLTLMIVYASQLSVCVPLAFALKKPILVVAIYYAITILSAQLIALSASYEIIDAILARTPFGGDSIFLTMDSGTGDLVSAIIGSLLFMAVMLVITYGAFRKAEIK</sequence>
<gene>
    <name evidence="2" type="ORF">AKG39_13140</name>
</gene>